<dbReference type="GO" id="GO:0006508">
    <property type="term" value="P:proteolysis"/>
    <property type="evidence" value="ECO:0007669"/>
    <property type="project" value="InterPro"/>
</dbReference>
<name>A0A7C5Y7M3_CALS0</name>
<dbReference type="PANTHER" id="PTHR42776">
    <property type="entry name" value="SERINE PEPTIDASE S9 FAMILY MEMBER"/>
    <property type="match status" value="1"/>
</dbReference>
<gene>
    <name evidence="4" type="ORF">ENM42_03315</name>
</gene>
<feature type="domain" description="Acylamino-acid-releasing enzyme-like N-terminal" evidence="3">
    <location>
        <begin position="74"/>
        <end position="322"/>
    </location>
</feature>
<keyword evidence="1" id="KW-0378">Hydrolase</keyword>
<dbReference type="GO" id="GO:0004252">
    <property type="term" value="F:serine-type endopeptidase activity"/>
    <property type="evidence" value="ECO:0007669"/>
    <property type="project" value="TreeGrafter"/>
</dbReference>
<evidence type="ECO:0000259" key="3">
    <source>
        <dbReference type="Pfam" id="PF22173"/>
    </source>
</evidence>
<evidence type="ECO:0000313" key="4">
    <source>
        <dbReference type="EMBL" id="HHR40839.1"/>
    </source>
</evidence>
<sequence length="599" mass="67014">MVDITRGMDRLDVVEQVLRLPELSLVDLSRDGAWAVIVSNLTGSYQLWSFKLADKTVVQVSHGDQRVTYARVSPDLKNVFFLRDFDGKERHQLFVTSIEGGEKEMQLSDFKDLRLFDFACSPQGRKIALTGSTSESNYLWVFDVYEGRLEPVFKSGGWIFSPSYSESGDVLAFSANTTGTPRSSEIVVIDFQSGATSVYTPKPGSENTIPKWHPQAMRILFKTNAAGPYDLAIYDIDSSSFTTMGLSKYGVDFTDFGWLSDGGVFWFVARRNGRSKLYVRKDGGDVAEVETPVGTITGIEVDRTGSFAVFSWSSLSRPPVLYRVDIKSGKLHLLYEPAQLRGLPLGKAEFISYRSFDGLEVPGFLLLAEGKKEPKPCVVWVHGGPWWEVGDEWNAPVQALCAAGFHVLCPNFRGSTGYGADFERLNIGDPGGGDMQDVLHGVKYLYELGLVDDERVGVAGASYGGFMTFLTMTKNPDVWKAGAAIVGVTDWMEDYELSDAAFRNFTEQLLGKPEEKPELFRDRSPINFVHQTKAPILVWHRANDSRCPLQPVEKFVKKLKQLGKPHEFYVVEGEGHGVQRLENFVKQYRTVADFFLRYL</sequence>
<comment type="caution">
    <text evidence="4">The sequence shown here is derived from an EMBL/GenBank/DDBJ whole genome shotgun (WGS) entry which is preliminary data.</text>
</comment>
<dbReference type="Pfam" id="PF00326">
    <property type="entry name" value="Peptidase_S9"/>
    <property type="match status" value="1"/>
</dbReference>
<dbReference type="PANTHER" id="PTHR42776:SF27">
    <property type="entry name" value="DIPEPTIDYL PEPTIDASE FAMILY MEMBER 6"/>
    <property type="match status" value="1"/>
</dbReference>
<dbReference type="InterPro" id="IPR029058">
    <property type="entry name" value="AB_hydrolase_fold"/>
</dbReference>
<proteinExistence type="predicted"/>
<dbReference type="Pfam" id="PF22173">
    <property type="entry name" value="APH-like_N"/>
    <property type="match status" value="1"/>
</dbReference>
<dbReference type="SUPFAM" id="SSF82171">
    <property type="entry name" value="DPP6 N-terminal domain-like"/>
    <property type="match status" value="1"/>
</dbReference>
<reference evidence="4" key="1">
    <citation type="journal article" date="2020" name="mSystems">
        <title>Genome- and Community-Level Interaction Insights into Carbon Utilization and Element Cycling Functions of Hydrothermarchaeota in Hydrothermal Sediment.</title>
        <authorList>
            <person name="Zhou Z."/>
            <person name="Liu Y."/>
            <person name="Xu W."/>
            <person name="Pan J."/>
            <person name="Luo Z.H."/>
            <person name="Li M."/>
        </authorList>
    </citation>
    <scope>NUCLEOTIDE SEQUENCE [LARGE SCALE GENOMIC DNA]</scope>
    <source>
        <strain evidence="4">SpSt-1084</strain>
    </source>
</reference>
<evidence type="ECO:0000259" key="2">
    <source>
        <dbReference type="Pfam" id="PF00326"/>
    </source>
</evidence>
<dbReference type="InterPro" id="IPR054035">
    <property type="entry name" value="APH-like_N"/>
</dbReference>
<feature type="domain" description="Peptidase S9 prolyl oligopeptidase catalytic" evidence="2">
    <location>
        <begin position="397"/>
        <end position="599"/>
    </location>
</feature>
<dbReference type="EMBL" id="DRXS01000181">
    <property type="protein sequence ID" value="HHR40839.1"/>
    <property type="molecule type" value="Genomic_DNA"/>
</dbReference>
<dbReference type="AlphaFoldDB" id="A0A7C5Y7M3"/>
<protein>
    <submittedName>
        <fullName evidence="4">S9 family peptidase</fullName>
    </submittedName>
</protein>
<accession>A0A7C5Y7M3</accession>
<dbReference type="SUPFAM" id="SSF53474">
    <property type="entry name" value="alpha/beta-Hydrolases"/>
    <property type="match status" value="1"/>
</dbReference>
<evidence type="ECO:0000256" key="1">
    <source>
        <dbReference type="ARBA" id="ARBA00022801"/>
    </source>
</evidence>
<dbReference type="InterPro" id="IPR001375">
    <property type="entry name" value="Peptidase_S9_cat"/>
</dbReference>
<dbReference type="Gene3D" id="3.40.50.1820">
    <property type="entry name" value="alpha/beta hydrolase"/>
    <property type="match status" value="1"/>
</dbReference>
<organism evidence="4">
    <name type="scientific">Caldiarchaeum subterraneum</name>
    <dbReference type="NCBI Taxonomy" id="311458"/>
    <lineage>
        <taxon>Archaea</taxon>
        <taxon>Nitrososphaerota</taxon>
        <taxon>Candidatus Caldarchaeales</taxon>
        <taxon>Candidatus Caldarchaeaceae</taxon>
        <taxon>Candidatus Caldarchaeum</taxon>
    </lineage>
</organism>
<dbReference type="Gene3D" id="2.130.10.150">
    <property type="entry name" value="Peptidase/esterase 'gauge' domain"/>
    <property type="match status" value="1"/>
</dbReference>